<feature type="compositionally biased region" description="Low complexity" evidence="1">
    <location>
        <begin position="659"/>
        <end position="685"/>
    </location>
</feature>
<feature type="compositionally biased region" description="Low complexity" evidence="1">
    <location>
        <begin position="232"/>
        <end position="284"/>
    </location>
</feature>
<feature type="compositionally biased region" description="Polar residues" evidence="1">
    <location>
        <begin position="514"/>
        <end position="525"/>
    </location>
</feature>
<organism evidence="3 4">
    <name type="scientific">Scheffersomyces spartinae</name>
    <dbReference type="NCBI Taxonomy" id="45513"/>
    <lineage>
        <taxon>Eukaryota</taxon>
        <taxon>Fungi</taxon>
        <taxon>Dikarya</taxon>
        <taxon>Ascomycota</taxon>
        <taxon>Saccharomycotina</taxon>
        <taxon>Pichiomycetes</taxon>
        <taxon>Debaryomycetaceae</taxon>
        <taxon>Scheffersomyces</taxon>
    </lineage>
</organism>
<dbReference type="SMART" id="SM01327">
    <property type="entry name" value="Zds_C"/>
    <property type="match status" value="1"/>
</dbReference>
<feature type="compositionally biased region" description="Polar residues" evidence="1">
    <location>
        <begin position="761"/>
        <end position="786"/>
    </location>
</feature>
<feature type="domain" description="Protein Zds1 C-terminal" evidence="2">
    <location>
        <begin position="1470"/>
        <end position="1522"/>
    </location>
</feature>
<evidence type="ECO:0000259" key="2">
    <source>
        <dbReference type="SMART" id="SM01327"/>
    </source>
</evidence>
<feature type="compositionally biased region" description="Basic and acidic residues" evidence="1">
    <location>
        <begin position="1178"/>
        <end position="1189"/>
    </location>
</feature>
<feature type="compositionally biased region" description="Low complexity" evidence="1">
    <location>
        <begin position="97"/>
        <end position="117"/>
    </location>
</feature>
<feature type="compositionally biased region" description="Polar residues" evidence="1">
    <location>
        <begin position="1303"/>
        <end position="1319"/>
    </location>
</feature>
<dbReference type="Proteomes" id="UP000790833">
    <property type="component" value="Unassembled WGS sequence"/>
</dbReference>
<dbReference type="OrthoDB" id="5589766at2759"/>
<feature type="compositionally biased region" description="Polar residues" evidence="1">
    <location>
        <begin position="687"/>
        <end position="696"/>
    </location>
</feature>
<feature type="compositionally biased region" description="Low complexity" evidence="1">
    <location>
        <begin position="392"/>
        <end position="404"/>
    </location>
</feature>
<keyword evidence="4" id="KW-1185">Reference proteome</keyword>
<feature type="region of interest" description="Disordered" evidence="1">
    <location>
        <begin position="1289"/>
        <end position="1334"/>
    </location>
</feature>
<name>A0A9P7VA34_9ASCO</name>
<feature type="compositionally biased region" description="Low complexity" evidence="1">
    <location>
        <begin position="498"/>
        <end position="507"/>
    </location>
</feature>
<feature type="compositionally biased region" description="Low complexity" evidence="1">
    <location>
        <begin position="67"/>
        <end position="87"/>
    </location>
</feature>
<feature type="compositionally biased region" description="Polar residues" evidence="1">
    <location>
        <begin position="533"/>
        <end position="545"/>
    </location>
</feature>
<feature type="compositionally biased region" description="Polar residues" evidence="1">
    <location>
        <begin position="310"/>
        <end position="320"/>
    </location>
</feature>
<evidence type="ECO:0000256" key="1">
    <source>
        <dbReference type="SAM" id="MobiDB-lite"/>
    </source>
</evidence>
<feature type="region of interest" description="Disordered" evidence="1">
    <location>
        <begin position="659"/>
        <end position="744"/>
    </location>
</feature>
<feature type="region of interest" description="Disordered" evidence="1">
    <location>
        <begin position="459"/>
        <end position="545"/>
    </location>
</feature>
<dbReference type="EMBL" id="JAHMUF010000008">
    <property type="protein sequence ID" value="KAG7194134.1"/>
    <property type="molecule type" value="Genomic_DNA"/>
</dbReference>
<dbReference type="Pfam" id="PF08632">
    <property type="entry name" value="Zds_C"/>
    <property type="match status" value="1"/>
</dbReference>
<feature type="compositionally biased region" description="Low complexity" evidence="1">
    <location>
        <begin position="176"/>
        <end position="191"/>
    </location>
</feature>
<dbReference type="RefSeq" id="XP_043049681.1">
    <property type="nucleotide sequence ID" value="XM_043195508.1"/>
</dbReference>
<feature type="region of interest" description="Disordered" evidence="1">
    <location>
        <begin position="1156"/>
        <end position="1195"/>
    </location>
</feature>
<accession>A0A9P7VA34</accession>
<feature type="region of interest" description="Disordered" evidence="1">
    <location>
        <begin position="34"/>
        <end position="53"/>
    </location>
</feature>
<feature type="region of interest" description="Disordered" evidence="1">
    <location>
        <begin position="1375"/>
        <end position="1408"/>
    </location>
</feature>
<feature type="region of interest" description="Disordered" evidence="1">
    <location>
        <begin position="1062"/>
        <end position="1091"/>
    </location>
</feature>
<feature type="compositionally biased region" description="Low complexity" evidence="1">
    <location>
        <begin position="862"/>
        <end position="877"/>
    </location>
</feature>
<comment type="caution">
    <text evidence="3">The sequence shown here is derived from an EMBL/GenBank/DDBJ whole genome shotgun (WGS) entry which is preliminary data.</text>
</comment>
<feature type="region of interest" description="Disordered" evidence="1">
    <location>
        <begin position="64"/>
        <end position="196"/>
    </location>
</feature>
<feature type="compositionally biased region" description="Basic and acidic residues" evidence="1">
    <location>
        <begin position="323"/>
        <end position="332"/>
    </location>
</feature>
<dbReference type="InterPro" id="IPR013941">
    <property type="entry name" value="ZDS1_C"/>
</dbReference>
<sequence>MSNLSHTYESAAKDIEQEKKMVAALKRMSIGQQLTYDPDLPPPSVQSTSDEVLDLEHSLINLSIDTSLPPSDSSPSSSSPYPSKLLSQTFTKNQSMIGGNNSSNSLVSSPISPASASELDDPDSYFDASLLSGTTDPSIKHPSPSHSRPATPLSASSSPSASASASSVDLHSGSPSNSVNFDNSQNNNNNNLLWVPANMHPQVNPEKFKMHVKSTMEEIMERQINRKKSLSRKSSLSSSSLPDTDTNSQQQQPQALSSTSSPSTQQQQHPQMYIPSSASQSSSSRLNTPQHPNSVLESSQASSSNSTSSTGITRDVNPQSAKRKSENLELNKRYSNPSLRELSTELETLSKLAGIDASDAVTLARTLSSNSIGYTSVERLAMDELGGVNTPSNSNNNSSSSGSSYAQQNLYLSSPQSSGSPYSSSPYHNDPYYPSHETSSLSQDFSLKRARRLDYRTLQRSGVQADPTFSNANASANAPKRKPSRESQFLFRVKPRDSSQNSTSSESAAGHSFQADTDPNASHPSNLIGPYQYQGQNQNTQSTFSSTHLKLPLNGLKQQQYNQRQTLMGESPYPTGSLRKTSQLNSSFMVGGYPSNKPATKQYQKQQQLRQMSQLLPGMNVSVGMGINPNMNLKYPKSRSKKQNAYPKYHVQNHPSLQQQQGFPLQRQGYPPQQQQGYPTKQHQQLAYPSQPQGYQGQVYPKQGNGHRLNNHGYPSSSSVMQQQQPQQQPSGYQPQKQAQPMNAQTAMGNTAQYNRSTMTSVPNIVPNSQSQHLAGSTQPTQQVSPRSRRNKGAYAMNTRYHTTKPPGKTGYGAAQSSINQNLDLLRSEINEFKETLNKTEGPNGTFDQTSSQQASMQPEAQHNQQLHQNVQQPQQVYEKNARTGKYQKSQENEEVVDISFDTSTQDVSYEDTLGIEQEVLKELELEHQRVSYKPRQQQDPRYQQQGMNIEETAARLEKKVIPLGTSTPPSEVEEVLEPQRQIYDGIIFSNADENQNIDEEALTEVEEVKPQQPQRTSPTKKKYDMVSHSRHESDEMEIDSGLNYGITSSGSGVKVHVHKKSGDSILSGRKSYENTKQSLEPKTSLEKSGAIKASQPVANLIDNPNKSLKMKKSWGWLRERSASFSSIESKNLATSPIINNSNHAGAVASAGILKTPHKTPLSPKSPTRSVSNPEISSHLEQDEKKATTPKENMITKLFKKKKATASSLNSNAKEASAASTVNSGAPSLFTTVRQESTTIGVPLIHSDSDGTLDEGGDSRESDYESEPDSKKRKGMGIFKKKLKLLVKSERRPSHHDKLKNILSINQSGGTKGDGNNRNNNDEPMGSNFGTERDISNVELDSIAVDEIKDEPLSKYEDLDVDQIEVELDANKALGGNGVRNNNEVDKENVKTAGSNEEDATGEGTSVGVTAGEESTISVAGAKPADKTGNTPSTLDIQEKIKKSIKRTSRANQPIQFTDSAFGFPLPPPSQSTLIMLDYRFPVHVERAIYRLSHLKLANPKRSLREQVLLSNFMYAYLNLVDHTLHLEQQQIATPSGTSDTEHEEEELASGKKKVKGEIVSIDLSVVP</sequence>
<dbReference type="GO" id="GO:0005737">
    <property type="term" value="C:cytoplasm"/>
    <property type="evidence" value="ECO:0007669"/>
    <property type="project" value="TreeGrafter"/>
</dbReference>
<feature type="compositionally biased region" description="Low complexity" evidence="1">
    <location>
        <begin position="154"/>
        <end position="167"/>
    </location>
</feature>
<feature type="region of interest" description="Disordered" evidence="1">
    <location>
        <begin position="1241"/>
        <end position="1275"/>
    </location>
</feature>
<dbReference type="GeneID" id="66118216"/>
<feature type="region of interest" description="Disordered" evidence="1">
    <location>
        <begin position="1532"/>
        <end position="1553"/>
    </location>
</feature>
<feature type="region of interest" description="Disordered" evidence="1">
    <location>
        <begin position="838"/>
        <end position="895"/>
    </location>
</feature>
<gene>
    <name evidence="3" type="ORF">KQ657_004842</name>
</gene>
<reference evidence="3" key="1">
    <citation type="submission" date="2021-03" db="EMBL/GenBank/DDBJ databases">
        <authorList>
            <person name="Palmer J.M."/>
        </authorList>
    </citation>
    <scope>NUCLEOTIDE SEQUENCE</scope>
    <source>
        <strain evidence="3">ARV_011</strain>
    </source>
</reference>
<dbReference type="PANTHER" id="PTHR28089:SF1">
    <property type="entry name" value="PROTEIN ZDS1-RELATED"/>
    <property type="match status" value="1"/>
</dbReference>
<feature type="region of interest" description="Disordered" evidence="1">
    <location>
        <begin position="224"/>
        <end position="332"/>
    </location>
</feature>
<dbReference type="GO" id="GO:0030010">
    <property type="term" value="P:establishment of cell polarity"/>
    <property type="evidence" value="ECO:0007669"/>
    <property type="project" value="TreeGrafter"/>
</dbReference>
<proteinExistence type="predicted"/>
<feature type="compositionally biased region" description="Polar residues" evidence="1">
    <location>
        <begin position="459"/>
        <end position="476"/>
    </location>
</feature>
<dbReference type="GO" id="GO:0010971">
    <property type="term" value="P:positive regulation of G2/M transition of mitotic cell cycle"/>
    <property type="evidence" value="ECO:0007669"/>
    <property type="project" value="TreeGrafter"/>
</dbReference>
<feature type="compositionally biased region" description="Low complexity" evidence="1">
    <location>
        <begin position="715"/>
        <end position="740"/>
    </location>
</feature>
<feature type="region of interest" description="Disordered" evidence="1">
    <location>
        <begin position="385"/>
        <end position="444"/>
    </location>
</feature>
<feature type="compositionally biased region" description="Low complexity" evidence="1">
    <location>
        <begin position="294"/>
        <end position="309"/>
    </location>
</feature>
<feature type="region of interest" description="Disordered" evidence="1">
    <location>
        <begin position="1005"/>
        <end position="1026"/>
    </location>
</feature>
<evidence type="ECO:0000313" key="4">
    <source>
        <dbReference type="Proteomes" id="UP000790833"/>
    </source>
</evidence>
<feature type="compositionally biased region" description="Polar residues" evidence="1">
    <location>
        <begin position="1163"/>
        <end position="1176"/>
    </location>
</feature>
<dbReference type="InterPro" id="IPR040206">
    <property type="entry name" value="Zds1/2"/>
</dbReference>
<feature type="compositionally biased region" description="Polar residues" evidence="1">
    <location>
        <begin position="839"/>
        <end position="861"/>
    </location>
</feature>
<dbReference type="PANTHER" id="PTHR28089">
    <property type="entry name" value="PROTEIN ZDS1-RELATED"/>
    <property type="match status" value="1"/>
</dbReference>
<feature type="region of interest" description="Disordered" evidence="1">
    <location>
        <begin position="761"/>
        <end position="795"/>
    </location>
</feature>
<evidence type="ECO:0000313" key="3">
    <source>
        <dbReference type="EMBL" id="KAG7194134.1"/>
    </source>
</evidence>
<feature type="compositionally biased region" description="Low complexity" evidence="1">
    <location>
        <begin position="411"/>
        <end position="427"/>
    </location>
</feature>
<protein>
    <recommendedName>
        <fullName evidence="2">Protein Zds1 C-terminal domain-containing protein</fullName>
    </recommendedName>
</protein>